<feature type="domain" description="DDT" evidence="4">
    <location>
        <begin position="51"/>
        <end position="112"/>
    </location>
</feature>
<keyword evidence="2" id="KW-0539">Nucleus</keyword>
<dbReference type="InterPro" id="IPR018501">
    <property type="entry name" value="DDT_dom"/>
</dbReference>
<sequence>MASSMIAAAAVAASTSASSAATGEMKREEEEEDGCNEEGEEEVFNTTLRSCANDPDFAVICAFLQKFAKDLGIPLPNFKHLQEWLTNTDEVADQLRDLHIKLLRKTRKTVHEKSWESALSKFCFSYSAQDAWEVERFGYKKSSLKVKLRIFRELLESQFQRNGKFRAQILTMSADSLRSQPIGRDRLGHTYYFTQDSYGNLRVYQEHLDEEIWQVVATTREELVNLISRLRGNEVVLPSTDIGVDEDTSSSNSCTAQVEKPPPPEEQDDSQEEEARVPNLRIKLSNNGKLAVTSPNTTTQTISQATKRSLDDTEKSSPRSEELNIIKKARPSLLDVNRAKKPSRYEKTISEEEEEGEEGEEDEEDDVDEEELSIEEEDIDSAAAEEDENEEKEIEDSDGDSDEELNEVGEAIEEPTIIVSGEGAGEDCEGVYTNKQFSLNTILFGDDDEVCEVTYIDPIVGEVVEEATFYVYGEGTGAECLVGNGKNDVETATATTTTTTPTTPTKTNEPKATFFFGEPGCLKLSPMKQQQAKDKGNNVDGDGGGNSQVVDKVSEIFKNAASEKDEECVEAEKDAEKVVKETRELVLAKEKSEEVNNIDLKKEGDIDLKKEEENSTKDKEAHENKVLEEKVTANGGDVESVTNPVEKNKSEEQKNCAKNLEEKVNERKEIVTITDDTKK</sequence>
<comment type="subcellular location">
    <subcellularLocation>
        <location evidence="1">Nucleus</location>
    </subcellularLocation>
</comment>
<gene>
    <name evidence="5" type="primary">RSF1_1</name>
    <name evidence="5" type="ORF">c1_g1_i3</name>
</gene>
<evidence type="ECO:0000259" key="4">
    <source>
        <dbReference type="PROSITE" id="PS50827"/>
    </source>
</evidence>
<feature type="compositionally biased region" description="Basic and acidic residues" evidence="3">
    <location>
        <begin position="591"/>
        <end position="631"/>
    </location>
</feature>
<dbReference type="InterPro" id="IPR028938">
    <property type="entry name" value="Rsf1-like"/>
</dbReference>
<protein>
    <submittedName>
        <fullName evidence="5">Remodeling and spacing factor 1</fullName>
    </submittedName>
</protein>
<dbReference type="GO" id="GO:0042393">
    <property type="term" value="F:histone binding"/>
    <property type="evidence" value="ECO:0007669"/>
    <property type="project" value="TreeGrafter"/>
</dbReference>
<evidence type="ECO:0000313" key="5">
    <source>
        <dbReference type="EMBL" id="JAI20503.1"/>
    </source>
</evidence>
<dbReference type="PANTHER" id="PTHR14296:SF16">
    <property type="entry name" value="REMODELING AND SPACING FACTOR 1"/>
    <property type="match status" value="1"/>
</dbReference>
<feature type="region of interest" description="Disordered" evidence="3">
    <location>
        <begin position="1"/>
        <end position="40"/>
    </location>
</feature>
<evidence type="ECO:0000256" key="2">
    <source>
        <dbReference type="ARBA" id="ARBA00023242"/>
    </source>
</evidence>
<dbReference type="GO" id="GO:0045892">
    <property type="term" value="P:negative regulation of DNA-templated transcription"/>
    <property type="evidence" value="ECO:0007669"/>
    <property type="project" value="TreeGrafter"/>
</dbReference>
<feature type="compositionally biased region" description="Low complexity" evidence="3">
    <location>
        <begin position="1"/>
        <end position="21"/>
    </location>
</feature>
<reference evidence="5" key="1">
    <citation type="submission" date="2015-06" db="EMBL/GenBank/DDBJ databases">
        <authorList>
            <person name="Hoefler B.C."/>
            <person name="Straight P.D."/>
        </authorList>
    </citation>
    <scope>NUCLEOTIDE SEQUENCE</scope>
</reference>
<feature type="compositionally biased region" description="Polar residues" evidence="3">
    <location>
        <begin position="284"/>
        <end position="307"/>
    </location>
</feature>
<name>A0A0K8U1U3_BACLA</name>
<proteinExistence type="predicted"/>
<dbReference type="GO" id="GO:0031213">
    <property type="term" value="C:RSF complex"/>
    <property type="evidence" value="ECO:0007669"/>
    <property type="project" value="InterPro"/>
</dbReference>
<feature type="compositionally biased region" description="Basic and acidic residues" evidence="3">
    <location>
        <begin position="308"/>
        <end position="325"/>
    </location>
</feature>
<dbReference type="PANTHER" id="PTHR14296">
    <property type="entry name" value="REMODELING AND SPACING FACTOR 1"/>
    <property type="match status" value="1"/>
</dbReference>
<feature type="compositionally biased region" description="Basic and acidic residues" evidence="3">
    <location>
        <begin position="646"/>
        <end position="660"/>
    </location>
</feature>
<evidence type="ECO:0000256" key="3">
    <source>
        <dbReference type="SAM" id="MobiDB-lite"/>
    </source>
</evidence>
<dbReference type="AlphaFoldDB" id="A0A0K8U1U3"/>
<dbReference type="OrthoDB" id="10055895at2759"/>
<feature type="region of interest" description="Disordered" evidence="3">
    <location>
        <begin position="591"/>
        <end position="660"/>
    </location>
</feature>
<evidence type="ECO:0000256" key="1">
    <source>
        <dbReference type="ARBA" id="ARBA00004123"/>
    </source>
</evidence>
<accession>A0A0K8U1U3</accession>
<dbReference type="EMBL" id="GDHF01031811">
    <property type="protein sequence ID" value="JAI20503.1"/>
    <property type="molecule type" value="Transcribed_RNA"/>
</dbReference>
<feature type="compositionally biased region" description="Acidic residues" evidence="3">
    <location>
        <begin position="351"/>
        <end position="405"/>
    </location>
</feature>
<feature type="region of interest" description="Disordered" evidence="3">
    <location>
        <begin position="529"/>
        <end position="548"/>
    </location>
</feature>
<organism evidence="5">
    <name type="scientific">Bactrocera latifrons</name>
    <name type="common">Malaysian fruit fly</name>
    <name type="synonym">Chaetodacus latifrons</name>
    <dbReference type="NCBI Taxonomy" id="174628"/>
    <lineage>
        <taxon>Eukaryota</taxon>
        <taxon>Metazoa</taxon>
        <taxon>Ecdysozoa</taxon>
        <taxon>Arthropoda</taxon>
        <taxon>Hexapoda</taxon>
        <taxon>Insecta</taxon>
        <taxon>Pterygota</taxon>
        <taxon>Neoptera</taxon>
        <taxon>Endopterygota</taxon>
        <taxon>Diptera</taxon>
        <taxon>Brachycera</taxon>
        <taxon>Muscomorpha</taxon>
        <taxon>Tephritoidea</taxon>
        <taxon>Tephritidae</taxon>
        <taxon>Bactrocera</taxon>
        <taxon>Bactrocera</taxon>
    </lineage>
</organism>
<dbReference type="PROSITE" id="PS50827">
    <property type="entry name" value="DDT"/>
    <property type="match status" value="1"/>
</dbReference>
<feature type="region of interest" description="Disordered" evidence="3">
    <location>
        <begin position="240"/>
        <end position="405"/>
    </location>
</feature>
<feature type="compositionally biased region" description="Acidic residues" evidence="3">
    <location>
        <begin position="29"/>
        <end position="40"/>
    </location>
</feature>